<reference evidence="10" key="1">
    <citation type="submission" date="2019-08" db="EMBL/GenBank/DDBJ databases">
        <title>The genome of the North American firefly Photinus pyralis.</title>
        <authorList>
            <consortium name="Photinus pyralis genome working group"/>
            <person name="Fallon T.R."/>
            <person name="Sander Lower S.E."/>
            <person name="Weng J.-K."/>
        </authorList>
    </citation>
    <scope>NUCLEOTIDE SEQUENCE</scope>
    <source>
        <strain evidence="10">TRF0915ILg1</strain>
        <tissue evidence="10">Whole body</tissue>
    </source>
</reference>
<evidence type="ECO:0000256" key="2">
    <source>
        <dbReference type="ARBA" id="ARBA00006127"/>
    </source>
</evidence>
<feature type="domain" description="EGF-like" evidence="9">
    <location>
        <begin position="230"/>
        <end position="267"/>
    </location>
</feature>
<accession>A0A8K0GH71</accession>
<evidence type="ECO:0000256" key="3">
    <source>
        <dbReference type="ARBA" id="ARBA00022530"/>
    </source>
</evidence>
<dbReference type="InterPro" id="IPR035976">
    <property type="entry name" value="Sushi/SCR/CCP_sf"/>
</dbReference>
<dbReference type="AlphaFoldDB" id="A0A8K0GH71"/>
<dbReference type="SUPFAM" id="SSF57196">
    <property type="entry name" value="EGF/Laminin"/>
    <property type="match status" value="4"/>
</dbReference>
<sequence>MFSLLVVKKVPIELVSIDVSDWRAVTVNENAKNETERFSKVRYLIVSGDNEVQTNRPLFYWEKSTPPTVNLIQKPFIKIPPKELLGRNKLNKSKNGAVNISVLVSNTNVSTSVNSKITKTLENKSEIGTSKVSFYDPLISVDTTAPTTTKSIFKAKLNERENKMFTVNNELQKRGNSKKPIKYFNNVRLSCAENNGGCAHFCNETKTPKCSCLEGFMLAWDGRTCVDINECSNNNGGCEKICTNILGSYYCDCPRGLRISDDLKTCEDINECLLRNGHGPCQDVCTNTFGSYFCKCSNLTGTRLSTDKHTCEDVNECIEGKSGCSHGCINTHGRAFCTCPEGMELETNWKTCYDINECENEKIQKQCKYGCQNTIGSYRCMDFLEKEQNDQMPSVPEHISCPALFLPRHGFFHCSRKKVAPGGFRTRNGRVRITNRPGTYCELVCPAGYKNVGDYRVFCSVNGVWIGEKMGQCSLLLGRNYDLRYNYIEVTWAFPKPKLKCPPPLSIQLQPGQEVVNIKLPPPKASVDWKYIESDPPWAKSLEANLTQGHHWITFKATDPYSQLSSKCIVYIKIKK</sequence>
<dbReference type="InterPro" id="IPR026823">
    <property type="entry name" value="cEGF"/>
</dbReference>
<dbReference type="FunFam" id="2.10.25.10:FF:000037">
    <property type="entry name" value="Signal peptide, CUB domain and EGF-like domain-containing 2"/>
    <property type="match status" value="1"/>
</dbReference>
<dbReference type="FunFam" id="2.10.25.10:FF:000240">
    <property type="entry name" value="Vitamin K-dependent protein S"/>
    <property type="match status" value="1"/>
</dbReference>
<name>A0A8K0GH71_IGNLU</name>
<dbReference type="InterPro" id="IPR052235">
    <property type="entry name" value="Nephronectin_domain"/>
</dbReference>
<evidence type="ECO:0000256" key="7">
    <source>
        <dbReference type="ARBA" id="ARBA00023157"/>
    </source>
</evidence>
<keyword evidence="5" id="KW-0732">Signal</keyword>
<evidence type="ECO:0000259" key="8">
    <source>
        <dbReference type="SMART" id="SM00179"/>
    </source>
</evidence>
<keyword evidence="11" id="KW-1185">Reference proteome</keyword>
<dbReference type="CDD" id="cd00054">
    <property type="entry name" value="EGF_CA"/>
    <property type="match status" value="2"/>
</dbReference>
<dbReference type="InterPro" id="IPR049883">
    <property type="entry name" value="NOTCH1_EGF-like"/>
</dbReference>
<evidence type="ECO:0000256" key="6">
    <source>
        <dbReference type="ARBA" id="ARBA00022737"/>
    </source>
</evidence>
<evidence type="ECO:0000256" key="5">
    <source>
        <dbReference type="ARBA" id="ARBA00022729"/>
    </source>
</evidence>
<evidence type="ECO:0000259" key="9">
    <source>
        <dbReference type="SMART" id="SM00181"/>
    </source>
</evidence>
<dbReference type="InterPro" id="IPR001881">
    <property type="entry name" value="EGF-like_Ca-bd_dom"/>
</dbReference>
<keyword evidence="3" id="KW-0964">Secreted</keyword>
<dbReference type="PANTHER" id="PTHR24050:SF27">
    <property type="entry name" value="FIBRILLIN-1"/>
    <property type="match status" value="1"/>
</dbReference>
<feature type="domain" description="EGF-like" evidence="9">
    <location>
        <begin position="271"/>
        <end position="312"/>
    </location>
</feature>
<evidence type="ECO:0000313" key="11">
    <source>
        <dbReference type="Proteomes" id="UP000801492"/>
    </source>
</evidence>
<feature type="domain" description="EGF-like calcium-binding" evidence="8">
    <location>
        <begin position="313"/>
        <end position="353"/>
    </location>
</feature>
<dbReference type="GO" id="GO:0005509">
    <property type="term" value="F:calcium ion binding"/>
    <property type="evidence" value="ECO:0007669"/>
    <property type="project" value="InterPro"/>
</dbReference>
<dbReference type="PANTHER" id="PTHR24050">
    <property type="entry name" value="PA14 DOMAIN-CONTAINING PROTEIN"/>
    <property type="match status" value="1"/>
</dbReference>
<organism evidence="10 11">
    <name type="scientific">Ignelater luminosus</name>
    <name type="common">Cucubano</name>
    <name type="synonym">Pyrophorus luminosus</name>
    <dbReference type="NCBI Taxonomy" id="2038154"/>
    <lineage>
        <taxon>Eukaryota</taxon>
        <taxon>Metazoa</taxon>
        <taxon>Ecdysozoa</taxon>
        <taxon>Arthropoda</taxon>
        <taxon>Hexapoda</taxon>
        <taxon>Insecta</taxon>
        <taxon>Pterygota</taxon>
        <taxon>Neoptera</taxon>
        <taxon>Endopterygota</taxon>
        <taxon>Coleoptera</taxon>
        <taxon>Polyphaga</taxon>
        <taxon>Elateriformia</taxon>
        <taxon>Elateroidea</taxon>
        <taxon>Elateridae</taxon>
        <taxon>Agrypninae</taxon>
        <taxon>Pyrophorini</taxon>
        <taxon>Ignelater</taxon>
    </lineage>
</organism>
<evidence type="ECO:0000256" key="1">
    <source>
        <dbReference type="ARBA" id="ARBA00004498"/>
    </source>
</evidence>
<feature type="domain" description="EGF-like calcium-binding" evidence="8">
    <location>
        <begin position="354"/>
        <end position="391"/>
    </location>
</feature>
<keyword evidence="7" id="KW-1015">Disulfide bond</keyword>
<feature type="domain" description="EGF-like" evidence="9">
    <location>
        <begin position="190"/>
        <end position="226"/>
    </location>
</feature>
<dbReference type="Proteomes" id="UP000801492">
    <property type="component" value="Unassembled WGS sequence"/>
</dbReference>
<feature type="domain" description="EGF-like calcium-binding" evidence="8">
    <location>
        <begin position="268"/>
        <end position="312"/>
    </location>
</feature>
<dbReference type="SMART" id="SM00181">
    <property type="entry name" value="EGF"/>
    <property type="match status" value="4"/>
</dbReference>
<dbReference type="Pfam" id="PF14670">
    <property type="entry name" value="FXa_inhibition"/>
    <property type="match status" value="1"/>
</dbReference>
<dbReference type="Gene3D" id="2.10.70.10">
    <property type="entry name" value="Complement Module, domain 1"/>
    <property type="match status" value="1"/>
</dbReference>
<dbReference type="OrthoDB" id="10045365at2759"/>
<comment type="caution">
    <text evidence="10">The sequence shown here is derived from an EMBL/GenBank/DDBJ whole genome shotgun (WGS) entry which is preliminary data.</text>
</comment>
<comment type="similarity">
    <text evidence="2">Belongs to the fibulin family.</text>
</comment>
<dbReference type="Pfam" id="PF12662">
    <property type="entry name" value="cEGF"/>
    <property type="match status" value="2"/>
</dbReference>
<gene>
    <name evidence="10" type="ORF">ILUMI_04600</name>
</gene>
<dbReference type="Gene3D" id="2.10.25.10">
    <property type="entry name" value="Laminin"/>
    <property type="match status" value="5"/>
</dbReference>
<protein>
    <submittedName>
        <fullName evidence="10">Uncharacterized protein</fullName>
    </submittedName>
</protein>
<proteinExistence type="inferred from homology"/>
<dbReference type="InterPro" id="IPR018097">
    <property type="entry name" value="EGF_Ca-bd_CS"/>
</dbReference>
<dbReference type="InterPro" id="IPR000742">
    <property type="entry name" value="EGF"/>
</dbReference>
<feature type="domain" description="EGF-like calcium-binding" evidence="8">
    <location>
        <begin position="227"/>
        <end position="267"/>
    </location>
</feature>
<dbReference type="SUPFAM" id="SSF57535">
    <property type="entry name" value="Complement control module/SCR domain"/>
    <property type="match status" value="1"/>
</dbReference>
<keyword evidence="3" id="KW-0272">Extracellular matrix</keyword>
<dbReference type="EMBL" id="VTPC01001545">
    <property type="protein sequence ID" value="KAF2901587.1"/>
    <property type="molecule type" value="Genomic_DNA"/>
</dbReference>
<keyword evidence="4" id="KW-0245">EGF-like domain</keyword>
<evidence type="ECO:0000313" key="10">
    <source>
        <dbReference type="EMBL" id="KAF2901587.1"/>
    </source>
</evidence>
<keyword evidence="6" id="KW-0677">Repeat</keyword>
<feature type="domain" description="EGF-like" evidence="9">
    <location>
        <begin position="316"/>
        <end position="353"/>
    </location>
</feature>
<dbReference type="SMART" id="SM00179">
    <property type="entry name" value="EGF_CA"/>
    <property type="match status" value="4"/>
</dbReference>
<evidence type="ECO:0000256" key="4">
    <source>
        <dbReference type="ARBA" id="ARBA00022536"/>
    </source>
</evidence>
<dbReference type="PROSITE" id="PS01187">
    <property type="entry name" value="EGF_CA"/>
    <property type="match status" value="2"/>
</dbReference>
<dbReference type="Pfam" id="PF07645">
    <property type="entry name" value="EGF_CA"/>
    <property type="match status" value="1"/>
</dbReference>
<comment type="subcellular location">
    <subcellularLocation>
        <location evidence="1">Secreted</location>
        <location evidence="1">Extracellular space</location>
        <location evidence="1">Extracellular matrix</location>
    </subcellularLocation>
</comment>